<feature type="domain" description="DUF7802" evidence="2">
    <location>
        <begin position="266"/>
        <end position="381"/>
    </location>
</feature>
<dbReference type="PANTHER" id="PTHR35982">
    <property type="entry name" value="AGAP005361-PA"/>
    <property type="match status" value="1"/>
</dbReference>
<feature type="domain" description="DUF7802" evidence="2">
    <location>
        <begin position="1"/>
        <end position="265"/>
    </location>
</feature>
<reference evidence="5" key="1">
    <citation type="submission" date="2017-02" db="UniProtKB">
        <authorList>
            <consortium name="WormBaseParasite"/>
        </authorList>
    </citation>
    <scope>IDENTIFICATION</scope>
</reference>
<proteinExistence type="predicted"/>
<evidence type="ECO:0000256" key="1">
    <source>
        <dbReference type="SAM" id="Phobius"/>
    </source>
</evidence>
<keyword evidence="1" id="KW-0472">Membrane</keyword>
<evidence type="ECO:0000259" key="2">
    <source>
        <dbReference type="Pfam" id="PF25085"/>
    </source>
</evidence>
<gene>
    <name evidence="3" type="ORF">ACOC_LOCUS3119</name>
</gene>
<keyword evidence="1" id="KW-0812">Transmembrane</keyword>
<dbReference type="EMBL" id="UYYA01000817">
    <property type="protein sequence ID" value="VDM54704.1"/>
    <property type="molecule type" value="Genomic_DNA"/>
</dbReference>
<reference evidence="3 4" key="2">
    <citation type="submission" date="2018-11" db="EMBL/GenBank/DDBJ databases">
        <authorList>
            <consortium name="Pathogen Informatics"/>
        </authorList>
    </citation>
    <scope>NUCLEOTIDE SEQUENCE [LARGE SCALE GENOMIC DNA]</scope>
    <source>
        <strain evidence="3 4">Costa Rica</strain>
    </source>
</reference>
<keyword evidence="4" id="KW-1185">Reference proteome</keyword>
<evidence type="ECO:0000313" key="3">
    <source>
        <dbReference type="EMBL" id="VDM54704.1"/>
    </source>
</evidence>
<keyword evidence="1" id="KW-1133">Transmembrane helix</keyword>
<feature type="transmembrane region" description="Helical" evidence="1">
    <location>
        <begin position="273"/>
        <end position="291"/>
    </location>
</feature>
<protein>
    <submittedName>
        <fullName evidence="5">Acyl_transf_3 domain-containing protein</fullName>
    </submittedName>
</protein>
<dbReference type="Proteomes" id="UP000267027">
    <property type="component" value="Unassembled WGS sequence"/>
</dbReference>
<dbReference type="Pfam" id="PF25085">
    <property type="entry name" value="DUF7802"/>
    <property type="match status" value="2"/>
</dbReference>
<feature type="transmembrane region" description="Helical" evidence="1">
    <location>
        <begin position="148"/>
        <end position="169"/>
    </location>
</feature>
<organism evidence="5">
    <name type="scientific">Angiostrongylus costaricensis</name>
    <name type="common">Nematode worm</name>
    <dbReference type="NCBI Taxonomy" id="334426"/>
    <lineage>
        <taxon>Eukaryota</taxon>
        <taxon>Metazoa</taxon>
        <taxon>Ecdysozoa</taxon>
        <taxon>Nematoda</taxon>
        <taxon>Chromadorea</taxon>
        <taxon>Rhabditida</taxon>
        <taxon>Rhabditina</taxon>
        <taxon>Rhabditomorpha</taxon>
        <taxon>Strongyloidea</taxon>
        <taxon>Metastrongylidae</taxon>
        <taxon>Angiostrongylus</taxon>
    </lineage>
</organism>
<dbReference type="PANTHER" id="PTHR35982:SF1">
    <property type="entry name" value="SPIROCYCLASE, AVEC FAMILY"/>
    <property type="match status" value="1"/>
</dbReference>
<feature type="transmembrane region" description="Helical" evidence="1">
    <location>
        <begin position="232"/>
        <end position="253"/>
    </location>
</feature>
<name>A0A0R3PFX2_ANGCS</name>
<feature type="transmembrane region" description="Helical" evidence="1">
    <location>
        <begin position="189"/>
        <end position="211"/>
    </location>
</feature>
<feature type="transmembrane region" description="Helical" evidence="1">
    <location>
        <begin position="121"/>
        <end position="141"/>
    </location>
</feature>
<evidence type="ECO:0000313" key="5">
    <source>
        <dbReference type="WBParaSite" id="ACOC_0000311801-mRNA-1"/>
    </source>
</evidence>
<evidence type="ECO:0000313" key="4">
    <source>
        <dbReference type="Proteomes" id="UP000267027"/>
    </source>
</evidence>
<dbReference type="OMA" id="HASFACS"/>
<sequence length="381" mass="44696">MEYLLDRYFFHNLPFEVTPETRKAVGQRALTLIQWADWLCKYESPVKIFQNNPYFVLLEVVFLFLCLLTFLHAFRHGGRYLYVWIGITVFAFNIECLSVSIPELNVSWHAQGVLSFFGMRVPLYALFGIHQTFGYIAYVLVSRMRLPWWAEGPGVGVSSVMLLFPYRILGTKLLWWTWHDTDPALNDRVFWTPWGLFYFYAASMCSFVWILHLLRRILLERDYDWMKFPREFLCSFFAGVLSFWLGSVQFSLLYCPLHDLFRFLSSRFWFDELSCAVALEYLFLGVLVIVAEPLNIVSEGLHQPIGPCNEMEEVRTPNLVLRREKYLCATIYDEKYFDFHCIPSGIPKQQVDGSGGLLPLEYYPVCGTAFDNRAEYITVIW</sequence>
<feature type="transmembrane region" description="Helical" evidence="1">
    <location>
        <begin position="54"/>
        <end position="74"/>
    </location>
</feature>
<accession>A0A0R3PFX2</accession>
<dbReference type="AlphaFoldDB" id="A0A0R3PFX2"/>
<dbReference type="OrthoDB" id="188749at2759"/>
<dbReference type="WBParaSite" id="ACOC_0000311801-mRNA-1">
    <property type="protein sequence ID" value="ACOC_0000311801-mRNA-1"/>
    <property type="gene ID" value="ACOC_0000311801"/>
</dbReference>
<feature type="transmembrane region" description="Helical" evidence="1">
    <location>
        <begin position="81"/>
        <end position="101"/>
    </location>
</feature>
<dbReference type="InterPro" id="IPR056704">
    <property type="entry name" value="DUF7802"/>
</dbReference>